<sequence>MSENADKDDSSWRLFTSEDMINGYKALKRMKIARNVKKASGFMDREAGVLSVNSAYAANSSTVSSTTSSENIKSTSCKNKLRQKTPLRTPFTDITNKIPRTNDDRDKAKAKYKMRGNARLKYLGRNLLDDELSKNQTASAIVDDENCAERMESTSCKNKMPQKTSLRTPFTDITNKKPRTNDDIGEGKAKYKSRGNARLKDLGRNLFDDELTKDQTTSAIVYDENCGMNFYYYCCNPYFQL</sequence>
<evidence type="ECO:0000256" key="1">
    <source>
        <dbReference type="SAM" id="MobiDB-lite"/>
    </source>
</evidence>
<reference evidence="2" key="1">
    <citation type="journal article" date="2016" name="Nat. Genet.">
        <title>A high-quality carrot genome assembly provides new insights into carotenoid accumulation and asterid genome evolution.</title>
        <authorList>
            <person name="Iorizzo M."/>
            <person name="Ellison S."/>
            <person name="Senalik D."/>
            <person name="Zeng P."/>
            <person name="Satapoomin P."/>
            <person name="Huang J."/>
            <person name="Bowman M."/>
            <person name="Iovene M."/>
            <person name="Sanseverino W."/>
            <person name="Cavagnaro P."/>
            <person name="Yildiz M."/>
            <person name="Macko-Podgorni A."/>
            <person name="Moranska E."/>
            <person name="Grzebelus E."/>
            <person name="Grzebelus D."/>
            <person name="Ashrafi H."/>
            <person name="Zheng Z."/>
            <person name="Cheng S."/>
            <person name="Spooner D."/>
            <person name="Van Deynze A."/>
            <person name="Simon P."/>
        </authorList>
    </citation>
    <scope>NUCLEOTIDE SEQUENCE [LARGE SCALE GENOMIC DNA]</scope>
    <source>
        <tissue evidence="2">Leaf</tissue>
    </source>
</reference>
<protein>
    <submittedName>
        <fullName evidence="2">Uncharacterized protein</fullName>
    </submittedName>
</protein>
<name>A0A164YB27_DAUCS</name>
<feature type="compositionally biased region" description="Basic and acidic residues" evidence="1">
    <location>
        <begin position="100"/>
        <end position="109"/>
    </location>
</feature>
<feature type="region of interest" description="Disordered" evidence="1">
    <location>
        <begin position="169"/>
        <end position="190"/>
    </location>
</feature>
<feature type="compositionally biased region" description="Basic and acidic residues" evidence="1">
    <location>
        <begin position="179"/>
        <end position="189"/>
    </location>
</feature>
<dbReference type="Gramene" id="KZM94244">
    <property type="protein sequence ID" value="KZM94244"/>
    <property type="gene ID" value="DCAR_017487"/>
</dbReference>
<evidence type="ECO:0000313" key="2">
    <source>
        <dbReference type="EMBL" id="KZM94244.1"/>
    </source>
</evidence>
<feature type="region of interest" description="Disordered" evidence="1">
    <location>
        <begin position="91"/>
        <end position="111"/>
    </location>
</feature>
<accession>A0A164YB27</accession>
<comment type="caution">
    <text evidence="2">The sequence shown here is derived from an EMBL/GenBank/DDBJ whole genome shotgun (WGS) entry which is preliminary data.</text>
</comment>
<organism evidence="2">
    <name type="scientific">Daucus carota subsp. sativus</name>
    <name type="common">Carrot</name>
    <dbReference type="NCBI Taxonomy" id="79200"/>
    <lineage>
        <taxon>Eukaryota</taxon>
        <taxon>Viridiplantae</taxon>
        <taxon>Streptophyta</taxon>
        <taxon>Embryophyta</taxon>
        <taxon>Tracheophyta</taxon>
        <taxon>Spermatophyta</taxon>
        <taxon>Magnoliopsida</taxon>
        <taxon>eudicotyledons</taxon>
        <taxon>Gunneridae</taxon>
        <taxon>Pentapetalae</taxon>
        <taxon>asterids</taxon>
        <taxon>campanulids</taxon>
        <taxon>Apiales</taxon>
        <taxon>Apiaceae</taxon>
        <taxon>Apioideae</taxon>
        <taxon>Scandiceae</taxon>
        <taxon>Daucinae</taxon>
        <taxon>Daucus</taxon>
        <taxon>Daucus sect. Daucus</taxon>
    </lineage>
</organism>
<dbReference type="EMBL" id="LNRQ01000005">
    <property type="protein sequence ID" value="KZM94244.1"/>
    <property type="molecule type" value="Genomic_DNA"/>
</dbReference>
<dbReference type="AlphaFoldDB" id="A0A164YB27"/>
<proteinExistence type="predicted"/>
<gene>
    <name evidence="2" type="ORF">DCAR_017487</name>
</gene>